<dbReference type="Proteomes" id="UP000195514">
    <property type="component" value="Chromosome I"/>
</dbReference>
<dbReference type="EMBL" id="LT859958">
    <property type="protein sequence ID" value="SMX53946.1"/>
    <property type="molecule type" value="Genomic_DNA"/>
</dbReference>
<dbReference type="AlphaFoldDB" id="A0A1Y6K306"/>
<gene>
    <name evidence="3" type="ORF">CFX1CAM_0881</name>
</gene>
<keyword evidence="4" id="KW-1185">Reference proteome</keyword>
<dbReference type="InterPro" id="IPR026870">
    <property type="entry name" value="Zinc_ribbon_dom"/>
</dbReference>
<feature type="transmembrane region" description="Helical" evidence="1">
    <location>
        <begin position="60"/>
        <end position="78"/>
    </location>
</feature>
<dbReference type="Pfam" id="PF13240">
    <property type="entry name" value="Zn_Ribbon_1"/>
    <property type="match status" value="1"/>
</dbReference>
<feature type="transmembrane region" description="Helical" evidence="1">
    <location>
        <begin position="90"/>
        <end position="108"/>
    </location>
</feature>
<dbReference type="OrthoDB" id="5470905at2"/>
<sequence>MPETDAQYCDYCGKQILSGSKFCDFCGQSLGEQNDHQALPSPSARQEAQSRSTRFMRQRIAWAVIFGLILIPIVLLIIWKDVGELSRDVWLSLGGFIVVTSLLAVFTLRKGGSTWQGQLVQVIPREKGVQFVFLTNKGKKESLIAGSSLVKYFSVGDQVIKVKGYDFPEKIHRDGKTQLCMVCGKVYPMSEKRCRFCRYPSMDPHNFM</sequence>
<keyword evidence="1" id="KW-0472">Membrane</keyword>
<name>A0A1Y6K306_9CHLR</name>
<keyword evidence="1" id="KW-1133">Transmembrane helix</keyword>
<proteinExistence type="predicted"/>
<dbReference type="RefSeq" id="WP_087861850.1">
    <property type="nucleotide sequence ID" value="NZ_LT859958.1"/>
</dbReference>
<evidence type="ECO:0000313" key="4">
    <source>
        <dbReference type="Proteomes" id="UP000195514"/>
    </source>
</evidence>
<reference evidence="4" key="1">
    <citation type="submission" date="2017-05" db="EMBL/GenBank/DDBJ databases">
        <authorList>
            <person name="Kirkegaard R."/>
            <person name="Mcilroy J S."/>
        </authorList>
    </citation>
    <scope>NUCLEOTIDE SEQUENCE [LARGE SCALE GENOMIC DNA]</scope>
</reference>
<evidence type="ECO:0000259" key="2">
    <source>
        <dbReference type="Pfam" id="PF13240"/>
    </source>
</evidence>
<evidence type="ECO:0000256" key="1">
    <source>
        <dbReference type="SAM" id="Phobius"/>
    </source>
</evidence>
<protein>
    <recommendedName>
        <fullName evidence="2">Zinc-ribbon domain-containing protein</fullName>
    </recommendedName>
</protein>
<evidence type="ECO:0000313" key="3">
    <source>
        <dbReference type="EMBL" id="SMX53946.1"/>
    </source>
</evidence>
<accession>A0A1Y6K306</accession>
<dbReference type="KEGG" id="abat:CFX1CAM_0881"/>
<feature type="domain" description="Zinc-ribbon" evidence="2">
    <location>
        <begin position="8"/>
        <end position="30"/>
    </location>
</feature>
<keyword evidence="1" id="KW-0812">Transmembrane</keyword>
<organism evidence="3 4">
    <name type="scientific">Candidatus Brevifilum fermentans</name>
    <dbReference type="NCBI Taxonomy" id="1986204"/>
    <lineage>
        <taxon>Bacteria</taxon>
        <taxon>Bacillati</taxon>
        <taxon>Chloroflexota</taxon>
        <taxon>Anaerolineae</taxon>
        <taxon>Anaerolineales</taxon>
        <taxon>Anaerolineaceae</taxon>
        <taxon>Candidatus Brevifilum</taxon>
    </lineage>
</organism>